<feature type="domain" description="DUF8004" evidence="2">
    <location>
        <begin position="173"/>
        <end position="262"/>
    </location>
</feature>
<feature type="compositionally biased region" description="Polar residues" evidence="1">
    <location>
        <begin position="523"/>
        <end position="535"/>
    </location>
</feature>
<name>A0AA39CQ17_9EURO</name>
<feature type="compositionally biased region" description="Polar residues" evidence="1">
    <location>
        <begin position="554"/>
        <end position="564"/>
    </location>
</feature>
<dbReference type="PANTHER" id="PTHR39601">
    <property type="entry name" value="CHORIOGENIN HMINOR"/>
    <property type="match status" value="1"/>
</dbReference>
<sequence>MRRVQGRVTRDDIRSAGLRRWDGRGRVTTDWINIFHEPELCWPSGDCHVYLREPGQSSRGPAFRVHTAFLRVRGFDSLVDRCVVRNSIHTSVQCALPNCSGCDPQEPVQELYIPAPHGASLEDIFAHHITTRNFFAWLYNRPLAGRTLGTSLASLKARVDVYRPDDSSQNTLEVLSYAEHQRYLDFRECVDHALAALFVAEKLQVEDLWIDAFAHCVGMSHRGLRSSVEYSVVSAKSKTLINRSRHEMDVRLDRVNKSVVSFFEAEVTGSSLGLPQPAKVHLEKFRTFLKSVYTQQYGSWPPEDFEEEIVQQEIYSSMFSDFQKLYQHLVDSEATADTLENDISKTGGVCTLQNIQAFDSKHGYEPLVQPLPRFPEPFEPSAAQQPKIQRRMSWNPKQKRKALTETRKAHDKIALIAASNRDVLLMDCPLVREYSEFEEATVDDNLEGLSAIEGRKVRWILVYAILQKFHSVARPPKEVRNISNLTYSLCCRPPNQKPWQERQLAEVRTVDDRLSQLVPDNGYSHTNLSSSSLGETLTRRKSSQARRRTLPATLPTSLVSSLSGKTPPGSLRRLVSRRGRVPVEHLPTKRPSFCPIYVEGYGNGLNEVAPVTAASGPAELTAEPESMQNVIKESPCEPQELQGAIVHELAANEADEPRPTPPSDDSPTTPPSMSRESSSSSISGTLSTTGEDSDDEPTTPARNKSVTLIEILKSNSTSRSTDKLGAYTASPTSDRKPESSDVEDSIPDFTIVDLDHYNPDFEPPYIHFNTLTWDKMLEQRPMSAPFPTPVGA</sequence>
<evidence type="ECO:0000256" key="1">
    <source>
        <dbReference type="SAM" id="MobiDB-lite"/>
    </source>
</evidence>
<feature type="compositionally biased region" description="Basic residues" evidence="1">
    <location>
        <begin position="539"/>
        <end position="549"/>
    </location>
</feature>
<reference evidence="3" key="1">
    <citation type="submission" date="2022-10" db="EMBL/GenBank/DDBJ databases">
        <title>Culturing micro-colonial fungi from biological soil crusts in the Mojave desert and describing Neophaeococcomyces mojavensis, and introducing the new genera and species Taxawa tesnikishii.</title>
        <authorList>
            <person name="Kurbessoian T."/>
            <person name="Stajich J.E."/>
        </authorList>
    </citation>
    <scope>NUCLEOTIDE SEQUENCE</scope>
    <source>
        <strain evidence="3">TK_41</strain>
    </source>
</reference>
<evidence type="ECO:0000313" key="4">
    <source>
        <dbReference type="Proteomes" id="UP001172673"/>
    </source>
</evidence>
<dbReference type="InterPro" id="IPR058317">
    <property type="entry name" value="DUF8004"/>
</dbReference>
<feature type="compositionally biased region" description="Pro residues" evidence="1">
    <location>
        <begin position="659"/>
        <end position="670"/>
    </location>
</feature>
<proteinExistence type="predicted"/>
<organism evidence="3 4">
    <name type="scientific">Cladophialophora chaetospira</name>
    <dbReference type="NCBI Taxonomy" id="386627"/>
    <lineage>
        <taxon>Eukaryota</taxon>
        <taxon>Fungi</taxon>
        <taxon>Dikarya</taxon>
        <taxon>Ascomycota</taxon>
        <taxon>Pezizomycotina</taxon>
        <taxon>Eurotiomycetes</taxon>
        <taxon>Chaetothyriomycetidae</taxon>
        <taxon>Chaetothyriales</taxon>
        <taxon>Herpotrichiellaceae</taxon>
        <taxon>Cladophialophora</taxon>
    </lineage>
</organism>
<feature type="region of interest" description="Disordered" evidence="1">
    <location>
        <begin position="652"/>
        <end position="744"/>
    </location>
</feature>
<evidence type="ECO:0000259" key="2">
    <source>
        <dbReference type="Pfam" id="PF26013"/>
    </source>
</evidence>
<dbReference type="AlphaFoldDB" id="A0AA39CQ17"/>
<protein>
    <recommendedName>
        <fullName evidence="2">DUF8004 domain-containing protein</fullName>
    </recommendedName>
</protein>
<dbReference type="Proteomes" id="UP001172673">
    <property type="component" value="Unassembled WGS sequence"/>
</dbReference>
<comment type="caution">
    <text evidence="3">The sequence shown here is derived from an EMBL/GenBank/DDBJ whole genome shotgun (WGS) entry which is preliminary data.</text>
</comment>
<dbReference type="Pfam" id="PF26013">
    <property type="entry name" value="DUF8004"/>
    <property type="match status" value="1"/>
</dbReference>
<dbReference type="EMBL" id="JAPDRK010000002">
    <property type="protein sequence ID" value="KAJ9615745.1"/>
    <property type="molecule type" value="Genomic_DNA"/>
</dbReference>
<evidence type="ECO:0000313" key="3">
    <source>
        <dbReference type="EMBL" id="KAJ9615745.1"/>
    </source>
</evidence>
<dbReference type="PANTHER" id="PTHR39601:SF1">
    <property type="entry name" value="CHORIOGENIN HMINOR"/>
    <property type="match status" value="1"/>
</dbReference>
<feature type="region of interest" description="Disordered" evidence="1">
    <location>
        <begin position="518"/>
        <end position="569"/>
    </location>
</feature>
<gene>
    <name evidence="3" type="ORF">H2200_001822</name>
</gene>
<feature type="compositionally biased region" description="Low complexity" evidence="1">
    <location>
        <begin position="671"/>
        <end position="689"/>
    </location>
</feature>
<keyword evidence="4" id="KW-1185">Reference proteome</keyword>
<accession>A0AA39CQ17</accession>